<dbReference type="Pfam" id="PF01817">
    <property type="entry name" value="CM_2"/>
    <property type="match status" value="1"/>
</dbReference>
<dbReference type="InterPro" id="IPR037039">
    <property type="entry name" value="CM_AroQ_sf_eucaryotic"/>
</dbReference>
<dbReference type="InParanoid" id="A0A2P6N0Y2"/>
<feature type="domain" description="ACT" evidence="9">
    <location>
        <begin position="460"/>
        <end position="537"/>
    </location>
</feature>
<dbReference type="InterPro" id="IPR002912">
    <property type="entry name" value="ACT_dom"/>
</dbReference>
<organism evidence="10 11">
    <name type="scientific">Planoprotostelium fungivorum</name>
    <dbReference type="NCBI Taxonomy" id="1890364"/>
    <lineage>
        <taxon>Eukaryota</taxon>
        <taxon>Amoebozoa</taxon>
        <taxon>Evosea</taxon>
        <taxon>Variosea</taxon>
        <taxon>Cavosteliida</taxon>
        <taxon>Cavosteliaceae</taxon>
        <taxon>Planoprotostelium</taxon>
    </lineage>
</organism>
<dbReference type="Proteomes" id="UP000241769">
    <property type="component" value="Unassembled WGS sequence"/>
</dbReference>
<dbReference type="NCBIfam" id="TIGR01802">
    <property type="entry name" value="CM_pl-yst"/>
    <property type="match status" value="1"/>
</dbReference>
<keyword evidence="11" id="KW-1185">Reference proteome</keyword>
<accession>A0A2P6N0Y2</accession>
<keyword evidence="4" id="KW-0963">Cytoplasm</keyword>
<dbReference type="SUPFAM" id="SSF53850">
    <property type="entry name" value="Periplasmic binding protein-like II"/>
    <property type="match status" value="1"/>
</dbReference>
<dbReference type="Pfam" id="PF01842">
    <property type="entry name" value="ACT"/>
    <property type="match status" value="1"/>
</dbReference>
<dbReference type="GO" id="GO:0009094">
    <property type="term" value="P:L-phenylalanine biosynthetic process"/>
    <property type="evidence" value="ECO:0007669"/>
    <property type="project" value="InterPro"/>
</dbReference>
<sequence>MTARVGSSSVSEDALNLSFLREQLIRQEETIIFNLIERAQWKQNKIVYEAGGVHFTDTPLPSSKSFLDYLFEETEKLHSLVRRYESPDENPFYPAALPKPLLPLFAFTGPMHPNTININDRIKDIYLKLMVPRFFEEGDDGQYGSAVTTDIAVLQALSKRIHFGKYVAEVKFREDPQGYTKLAEEGNIDGIMKKLTNAEVEAKLLRRVHMKASTYGQEIGVQDSDKKYKLEPGRIEELYREYVVPLTKEVLYLIERSKGPQVSYLGPPGTFSEQSALKYFGRGQNMNQVRYLPCGDIEEVFSNVLSNKTVYGMVPVENSKTGLVHRHMDLLTKSEGVKICGEIYLPISFAFMVKDPSITLSQVQTIYSHSQGLEQCKEWLDSHANGKALIPVNSTARGAQMVAEDTTGTAACVANTIAGSNYNLHVLQNHIETSSTNVTRFLVISRHVKNLVPSGNDKTSVLLDTTDKPGALASALNIFAKYELNLSIIQSYPDKESKFNYRFYVEVQGHSDSPHFDKAIEELRQATVYLEILGSYSCGEKPANVTPQTRRK</sequence>
<dbReference type="GO" id="GO:0004664">
    <property type="term" value="F:prephenate dehydratase activity"/>
    <property type="evidence" value="ECO:0007669"/>
    <property type="project" value="InterPro"/>
</dbReference>
<dbReference type="PROSITE" id="PS51169">
    <property type="entry name" value="CHORISMATE_MUT_3"/>
    <property type="match status" value="1"/>
</dbReference>
<dbReference type="EMBL" id="MDYQ01000257">
    <property type="protein sequence ID" value="PRP77616.1"/>
    <property type="molecule type" value="Genomic_DNA"/>
</dbReference>
<dbReference type="OrthoDB" id="191918at2759"/>
<evidence type="ECO:0000259" key="8">
    <source>
        <dbReference type="PROSITE" id="PS51171"/>
    </source>
</evidence>
<keyword evidence="6" id="KW-0057">Aromatic amino acid biosynthesis</keyword>
<gene>
    <name evidence="10" type="ORF">PROFUN_00477</name>
</gene>
<evidence type="ECO:0000256" key="2">
    <source>
        <dbReference type="ARBA" id="ARBA00004817"/>
    </source>
</evidence>
<evidence type="ECO:0000256" key="5">
    <source>
        <dbReference type="ARBA" id="ARBA00022605"/>
    </source>
</evidence>
<evidence type="ECO:0000256" key="3">
    <source>
        <dbReference type="ARBA" id="ARBA00012404"/>
    </source>
</evidence>
<evidence type="ECO:0000256" key="1">
    <source>
        <dbReference type="ARBA" id="ARBA00004496"/>
    </source>
</evidence>
<protein>
    <recommendedName>
        <fullName evidence="3">chorismate mutase</fullName>
        <ecNumber evidence="3">5.4.99.5</ecNumber>
    </recommendedName>
</protein>
<dbReference type="InterPro" id="IPR045865">
    <property type="entry name" value="ACT-like_dom_sf"/>
</dbReference>
<dbReference type="SUPFAM" id="SSF55021">
    <property type="entry name" value="ACT-like"/>
    <property type="match status" value="1"/>
</dbReference>
<dbReference type="CDD" id="cd13630">
    <property type="entry name" value="PBP2_PDT_1"/>
    <property type="match status" value="1"/>
</dbReference>
<proteinExistence type="predicted"/>
<dbReference type="Gene3D" id="3.40.190.10">
    <property type="entry name" value="Periplasmic binding protein-like II"/>
    <property type="match status" value="2"/>
</dbReference>
<dbReference type="InterPro" id="IPR002701">
    <property type="entry name" value="CM_II_prokaryot"/>
</dbReference>
<dbReference type="PANTHER" id="PTHR21145">
    <property type="entry name" value="CHORISMATE MUTASE"/>
    <property type="match status" value="1"/>
</dbReference>
<dbReference type="GO" id="GO:0004106">
    <property type="term" value="F:chorismate mutase activity"/>
    <property type="evidence" value="ECO:0007669"/>
    <property type="project" value="UniProtKB-EC"/>
</dbReference>
<evidence type="ECO:0000313" key="11">
    <source>
        <dbReference type="Proteomes" id="UP000241769"/>
    </source>
</evidence>
<dbReference type="STRING" id="1890364.A0A2P6N0Y2"/>
<dbReference type="UniPathway" id="UPA00120">
    <property type="reaction ID" value="UER00203"/>
</dbReference>
<dbReference type="PROSITE" id="PS51171">
    <property type="entry name" value="PREPHENATE_DEHYDR_3"/>
    <property type="match status" value="1"/>
</dbReference>
<dbReference type="SUPFAM" id="SSF48600">
    <property type="entry name" value="Chorismate mutase II"/>
    <property type="match status" value="1"/>
</dbReference>
<dbReference type="GO" id="GO:0005737">
    <property type="term" value="C:cytoplasm"/>
    <property type="evidence" value="ECO:0007669"/>
    <property type="project" value="UniProtKB-SubCell"/>
</dbReference>
<dbReference type="PROSITE" id="PS51671">
    <property type="entry name" value="ACT"/>
    <property type="match status" value="1"/>
</dbReference>
<dbReference type="GO" id="GO:0046417">
    <property type="term" value="P:chorismate metabolic process"/>
    <property type="evidence" value="ECO:0007669"/>
    <property type="project" value="InterPro"/>
</dbReference>
<dbReference type="NCBIfam" id="NF008865">
    <property type="entry name" value="PRK11898.1"/>
    <property type="match status" value="1"/>
</dbReference>
<dbReference type="PANTHER" id="PTHR21145:SF12">
    <property type="entry name" value="CHORISMATE MUTASE"/>
    <property type="match status" value="1"/>
</dbReference>
<dbReference type="AlphaFoldDB" id="A0A2P6N0Y2"/>
<dbReference type="EC" id="5.4.99.5" evidence="3"/>
<evidence type="ECO:0000256" key="7">
    <source>
        <dbReference type="ARBA" id="ARBA00023235"/>
    </source>
</evidence>
<dbReference type="CDD" id="cd04905">
    <property type="entry name" value="ACT_CM-PDT"/>
    <property type="match status" value="1"/>
</dbReference>
<comment type="caution">
    <text evidence="10">The sequence shown here is derived from an EMBL/GenBank/DDBJ whole genome shotgun (WGS) entry which is preliminary data.</text>
</comment>
<comment type="subcellular location">
    <subcellularLocation>
        <location evidence="1">Cytoplasm</location>
    </subcellularLocation>
</comment>
<reference evidence="10 11" key="1">
    <citation type="journal article" date="2018" name="Genome Biol. Evol.">
        <title>Multiple Roots of Fruiting Body Formation in Amoebozoa.</title>
        <authorList>
            <person name="Hillmann F."/>
            <person name="Forbes G."/>
            <person name="Novohradska S."/>
            <person name="Ferling I."/>
            <person name="Riege K."/>
            <person name="Groth M."/>
            <person name="Westermann M."/>
            <person name="Marz M."/>
            <person name="Spaller T."/>
            <person name="Winckler T."/>
            <person name="Schaap P."/>
            <person name="Glockner G."/>
        </authorList>
    </citation>
    <scope>NUCLEOTIDE SEQUENCE [LARGE SCALE GENOMIC DNA]</scope>
    <source>
        <strain evidence="10 11">Jena</strain>
    </source>
</reference>
<keyword evidence="5" id="KW-0028">Amino-acid biosynthesis</keyword>
<evidence type="ECO:0000259" key="9">
    <source>
        <dbReference type="PROSITE" id="PS51671"/>
    </source>
</evidence>
<evidence type="ECO:0000256" key="6">
    <source>
        <dbReference type="ARBA" id="ARBA00023141"/>
    </source>
</evidence>
<evidence type="ECO:0000313" key="10">
    <source>
        <dbReference type="EMBL" id="PRP77616.1"/>
    </source>
</evidence>
<dbReference type="InterPro" id="IPR001086">
    <property type="entry name" value="Preph_deHydtase"/>
</dbReference>
<evidence type="ECO:0000256" key="4">
    <source>
        <dbReference type="ARBA" id="ARBA00022490"/>
    </source>
</evidence>
<dbReference type="Pfam" id="PF00800">
    <property type="entry name" value="PDT"/>
    <property type="match status" value="1"/>
</dbReference>
<comment type="pathway">
    <text evidence="2">Metabolic intermediate biosynthesis; prephenate biosynthesis; prephenate from chorismate: step 1/1.</text>
</comment>
<dbReference type="Gene3D" id="3.30.70.260">
    <property type="match status" value="1"/>
</dbReference>
<dbReference type="InterPro" id="IPR036263">
    <property type="entry name" value="Chorismate_II_sf"/>
</dbReference>
<feature type="domain" description="Prephenate dehydratase" evidence="8">
    <location>
        <begin position="261"/>
        <end position="446"/>
    </location>
</feature>
<keyword evidence="7" id="KW-0413">Isomerase</keyword>
<name>A0A2P6N0Y2_9EUKA</name>
<dbReference type="Gene3D" id="1.10.590.10">
    <property type="entry name" value="Chorismate mutase, AroQ class superfamily, eukaryotic"/>
    <property type="match status" value="1"/>
</dbReference>
<dbReference type="InterPro" id="IPR008238">
    <property type="entry name" value="Chorismate_mutase_AroQ_euk"/>
</dbReference>